<dbReference type="Proteomes" id="UP000595636">
    <property type="component" value="Chromosome"/>
</dbReference>
<proteinExistence type="predicted"/>
<dbReference type="KEGG" id="slf:JEQ17_45905"/>
<accession>A0A7T7RGR8</accession>
<organism evidence="1 2">
    <name type="scientific">Streptomyces liliifuscus</name>
    <dbReference type="NCBI Taxonomy" id="2797636"/>
    <lineage>
        <taxon>Bacteria</taxon>
        <taxon>Bacillati</taxon>
        <taxon>Actinomycetota</taxon>
        <taxon>Actinomycetes</taxon>
        <taxon>Kitasatosporales</taxon>
        <taxon>Streptomycetaceae</taxon>
        <taxon>Streptomyces</taxon>
    </lineage>
</organism>
<sequence length="89" mass="8881">MSFPSPGNTSGVPGVCGRRSDIGPLLPDIVPLLDHGVPGFGALASTASGACYGVPRLHGVRRPAQDFGSDAVPDGHGAVYGQLMGAPSL</sequence>
<protein>
    <submittedName>
        <fullName evidence="1">Uncharacterized protein</fullName>
    </submittedName>
</protein>
<reference evidence="1 2" key="1">
    <citation type="submission" date="2020-12" db="EMBL/GenBank/DDBJ databases">
        <title>A novel species.</title>
        <authorList>
            <person name="Li K."/>
        </authorList>
    </citation>
    <scope>NUCLEOTIDE SEQUENCE [LARGE SCALE GENOMIC DNA]</scope>
    <source>
        <strain evidence="1 2">ZYC-3</strain>
    </source>
</reference>
<gene>
    <name evidence="1" type="ORF">JEQ17_45905</name>
</gene>
<dbReference type="RefSeq" id="WP_200400869.1">
    <property type="nucleotide sequence ID" value="NZ_CP066831.1"/>
</dbReference>
<evidence type="ECO:0000313" key="2">
    <source>
        <dbReference type="Proteomes" id="UP000595636"/>
    </source>
</evidence>
<evidence type="ECO:0000313" key="1">
    <source>
        <dbReference type="EMBL" id="QQM46034.1"/>
    </source>
</evidence>
<dbReference type="EMBL" id="CP066831">
    <property type="protein sequence ID" value="QQM46034.1"/>
    <property type="molecule type" value="Genomic_DNA"/>
</dbReference>
<name>A0A7T7RGR8_9ACTN</name>
<keyword evidence="2" id="KW-1185">Reference proteome</keyword>
<dbReference type="AlphaFoldDB" id="A0A7T7RGR8"/>